<dbReference type="EMBL" id="QZWG01000017">
    <property type="protein sequence ID" value="RZB57334.1"/>
    <property type="molecule type" value="Genomic_DNA"/>
</dbReference>
<evidence type="ECO:0000313" key="6">
    <source>
        <dbReference type="EMBL" id="RZB57334.1"/>
    </source>
</evidence>
<dbReference type="Proteomes" id="UP000289340">
    <property type="component" value="Chromosome 17"/>
</dbReference>
<dbReference type="GO" id="GO:0016020">
    <property type="term" value="C:membrane"/>
    <property type="evidence" value="ECO:0007669"/>
    <property type="project" value="InterPro"/>
</dbReference>
<name>A0A445G834_GLYSO</name>
<evidence type="ECO:0000256" key="4">
    <source>
        <dbReference type="ARBA" id="ARBA00023136"/>
    </source>
</evidence>
<keyword evidence="7" id="KW-1185">Reference proteome</keyword>
<feature type="transmembrane region" description="Helical" evidence="5">
    <location>
        <begin position="29"/>
        <end position="47"/>
    </location>
</feature>
<gene>
    <name evidence="6" type="ORF">D0Y65_046134</name>
</gene>
<protein>
    <submittedName>
        <fullName evidence="6">WAT1-related protein</fullName>
    </submittedName>
</protein>
<dbReference type="InterPro" id="IPR030184">
    <property type="entry name" value="WAT1-related"/>
</dbReference>
<proteinExistence type="predicted"/>
<dbReference type="PANTHER" id="PTHR31218">
    <property type="entry name" value="WAT1-RELATED PROTEIN"/>
    <property type="match status" value="1"/>
</dbReference>
<dbReference type="SUPFAM" id="SSF103481">
    <property type="entry name" value="Multidrug resistance efflux transporter EmrE"/>
    <property type="match status" value="1"/>
</dbReference>
<sequence length="179" mass="19517">MTLMAAIQATVYAFCFETDLSQWKLGSGIRLLTTLYTGIVAIGLVNIATSWCVRNRGPLFASIFYPFCLVLVTFASFLLLEEHLYLGSKETMSSATFKVAVLGSGSSASFGVESKFGASIGRIEWLHDEKLWSLIRVDGQNLGQYKGLVASDNNIVFPRVAGVTGRLPPLGMNITIFFS</sequence>
<accession>A0A445G834</accession>
<comment type="subcellular location">
    <subcellularLocation>
        <location evidence="1">Membrane</location>
        <topology evidence="1">Multi-pass membrane protein</topology>
    </subcellularLocation>
</comment>
<dbReference type="AlphaFoldDB" id="A0A445G834"/>
<evidence type="ECO:0000256" key="2">
    <source>
        <dbReference type="ARBA" id="ARBA00022692"/>
    </source>
</evidence>
<reference evidence="6 7" key="1">
    <citation type="submission" date="2018-09" db="EMBL/GenBank/DDBJ databases">
        <title>A high-quality reference genome of wild soybean provides a powerful tool to mine soybean genomes.</title>
        <authorList>
            <person name="Xie M."/>
            <person name="Chung C.Y.L."/>
            <person name="Li M.-W."/>
            <person name="Wong F.-L."/>
            <person name="Chan T.-F."/>
            <person name="Lam H.-M."/>
        </authorList>
    </citation>
    <scope>NUCLEOTIDE SEQUENCE [LARGE SCALE GENOMIC DNA]</scope>
    <source>
        <strain evidence="7">cv. W05</strain>
        <tissue evidence="6">Hypocotyl of etiolated seedlings</tissue>
    </source>
</reference>
<evidence type="ECO:0000256" key="5">
    <source>
        <dbReference type="SAM" id="Phobius"/>
    </source>
</evidence>
<keyword evidence="3 5" id="KW-1133">Transmembrane helix</keyword>
<organism evidence="6 7">
    <name type="scientific">Glycine soja</name>
    <name type="common">Wild soybean</name>
    <dbReference type="NCBI Taxonomy" id="3848"/>
    <lineage>
        <taxon>Eukaryota</taxon>
        <taxon>Viridiplantae</taxon>
        <taxon>Streptophyta</taxon>
        <taxon>Embryophyta</taxon>
        <taxon>Tracheophyta</taxon>
        <taxon>Spermatophyta</taxon>
        <taxon>Magnoliopsida</taxon>
        <taxon>eudicotyledons</taxon>
        <taxon>Gunneridae</taxon>
        <taxon>Pentapetalae</taxon>
        <taxon>rosids</taxon>
        <taxon>fabids</taxon>
        <taxon>Fabales</taxon>
        <taxon>Fabaceae</taxon>
        <taxon>Papilionoideae</taxon>
        <taxon>50 kb inversion clade</taxon>
        <taxon>NPAAA clade</taxon>
        <taxon>indigoferoid/millettioid clade</taxon>
        <taxon>Phaseoleae</taxon>
        <taxon>Glycine</taxon>
        <taxon>Glycine subgen. Soja</taxon>
    </lineage>
</organism>
<feature type="transmembrane region" description="Helical" evidence="5">
    <location>
        <begin position="59"/>
        <end position="80"/>
    </location>
</feature>
<comment type="caution">
    <text evidence="6">The sequence shown here is derived from an EMBL/GenBank/DDBJ whole genome shotgun (WGS) entry which is preliminary data.</text>
</comment>
<keyword evidence="4 5" id="KW-0472">Membrane</keyword>
<dbReference type="GO" id="GO:0022857">
    <property type="term" value="F:transmembrane transporter activity"/>
    <property type="evidence" value="ECO:0007669"/>
    <property type="project" value="InterPro"/>
</dbReference>
<evidence type="ECO:0000256" key="1">
    <source>
        <dbReference type="ARBA" id="ARBA00004141"/>
    </source>
</evidence>
<dbReference type="InterPro" id="IPR037185">
    <property type="entry name" value="EmrE-like"/>
</dbReference>
<evidence type="ECO:0000313" key="7">
    <source>
        <dbReference type="Proteomes" id="UP000289340"/>
    </source>
</evidence>
<keyword evidence="2 5" id="KW-0812">Transmembrane</keyword>
<evidence type="ECO:0000256" key="3">
    <source>
        <dbReference type="ARBA" id="ARBA00022989"/>
    </source>
</evidence>